<proteinExistence type="predicted"/>
<evidence type="ECO:0000313" key="6">
    <source>
        <dbReference type="Proteomes" id="UP000791440"/>
    </source>
</evidence>
<dbReference type="Proteomes" id="UP000791440">
    <property type="component" value="Unassembled WGS sequence"/>
</dbReference>
<evidence type="ECO:0000256" key="3">
    <source>
        <dbReference type="SAM" id="MobiDB-lite"/>
    </source>
</evidence>
<comment type="caution">
    <text evidence="5">The sequence shown here is derived from an EMBL/GenBank/DDBJ whole genome shotgun (WGS) entry which is preliminary data.</text>
</comment>
<gene>
    <name evidence="5" type="ORF">O3G_MSEX010105</name>
</gene>
<keyword evidence="6" id="KW-1185">Reference proteome</keyword>
<dbReference type="GO" id="GO:0005576">
    <property type="term" value="C:extracellular region"/>
    <property type="evidence" value="ECO:0007669"/>
    <property type="project" value="InterPro"/>
</dbReference>
<evidence type="ECO:0000256" key="2">
    <source>
        <dbReference type="ARBA" id="ARBA00023157"/>
    </source>
</evidence>
<evidence type="ECO:0000259" key="4">
    <source>
        <dbReference type="PROSITE" id="PS50940"/>
    </source>
</evidence>
<dbReference type="PANTHER" id="PTHR23301:SF0">
    <property type="entry name" value="CHITIN-BINDING TYPE-2 DOMAIN-CONTAINING PROTEIN-RELATED"/>
    <property type="match status" value="1"/>
</dbReference>
<organism evidence="5 6">
    <name type="scientific">Manduca sexta</name>
    <name type="common">Tobacco hawkmoth</name>
    <name type="synonym">Tobacco hornworm</name>
    <dbReference type="NCBI Taxonomy" id="7130"/>
    <lineage>
        <taxon>Eukaryota</taxon>
        <taxon>Metazoa</taxon>
        <taxon>Ecdysozoa</taxon>
        <taxon>Arthropoda</taxon>
        <taxon>Hexapoda</taxon>
        <taxon>Insecta</taxon>
        <taxon>Pterygota</taxon>
        <taxon>Neoptera</taxon>
        <taxon>Endopterygota</taxon>
        <taxon>Lepidoptera</taxon>
        <taxon>Glossata</taxon>
        <taxon>Ditrysia</taxon>
        <taxon>Bombycoidea</taxon>
        <taxon>Sphingidae</taxon>
        <taxon>Sphinginae</taxon>
        <taxon>Sphingini</taxon>
        <taxon>Manduca</taxon>
    </lineage>
</organism>
<dbReference type="AlphaFoldDB" id="A0A921ZFN4"/>
<dbReference type="GO" id="GO:0008061">
    <property type="term" value="F:chitin binding"/>
    <property type="evidence" value="ECO:0007669"/>
    <property type="project" value="UniProtKB-KW"/>
</dbReference>
<evidence type="ECO:0000256" key="1">
    <source>
        <dbReference type="ARBA" id="ARBA00022669"/>
    </source>
</evidence>
<dbReference type="PROSITE" id="PS50940">
    <property type="entry name" value="CHIT_BIND_II"/>
    <property type="match status" value="2"/>
</dbReference>
<name>A0A921ZFN4_MANSE</name>
<dbReference type="EMBL" id="JH668533">
    <property type="protein sequence ID" value="KAG6457093.1"/>
    <property type="molecule type" value="Genomic_DNA"/>
</dbReference>
<feature type="domain" description="Chitin-binding type-2" evidence="4">
    <location>
        <begin position="215"/>
        <end position="270"/>
    </location>
</feature>
<accession>A0A921ZFN4</accession>
<dbReference type="PANTHER" id="PTHR23301">
    <property type="entry name" value="CHITIN BINDING PERITROPHIN-A"/>
    <property type="match status" value="1"/>
</dbReference>
<feature type="domain" description="Chitin-binding type-2" evidence="4">
    <location>
        <begin position="46"/>
        <end position="99"/>
    </location>
</feature>
<sequence length="308" mass="33804">MASYGGTLAAFAIPVSSEVVEQIQNDPVYQHKLVLAPKKDPIVAPNTLCEGKRAQVPAKNCNNFLNCWDGWAFEQECPEGLLFSREGYCDYADNVDCSNREILHKPEGPKPQPVQPVIPLPPAQVPQPPSQPQLPAQPHPPIQSPAQPQPPSLPHPPVQPQPPPQPTPIQPQPPQPAPCQHPQPQPPQPQPPQPQPPQPQPPQPQPQPPQQIYPQQMCSQDFESFINKYNCNEFFVCVNRQPVKFQCPADLAYSEYLGVCDYPDRVGCVASTLPPSMRGSASSPPPAAAISTKPAFISPELFVNYQSH</sequence>
<reference evidence="5" key="2">
    <citation type="submission" date="2020-12" db="EMBL/GenBank/DDBJ databases">
        <authorList>
            <person name="Kanost M."/>
        </authorList>
    </citation>
    <scope>NUCLEOTIDE SEQUENCE</scope>
</reference>
<protein>
    <recommendedName>
        <fullName evidence="4">Chitin-binding type-2 domain-containing protein</fullName>
    </recommendedName>
</protein>
<feature type="compositionally biased region" description="Pro residues" evidence="3">
    <location>
        <begin position="109"/>
        <end position="211"/>
    </location>
</feature>
<reference evidence="5" key="1">
    <citation type="journal article" date="2016" name="Insect Biochem. Mol. Biol.">
        <title>Multifaceted biological insights from a draft genome sequence of the tobacco hornworm moth, Manduca sexta.</title>
        <authorList>
            <person name="Kanost M.R."/>
            <person name="Arrese E.L."/>
            <person name="Cao X."/>
            <person name="Chen Y.R."/>
            <person name="Chellapilla S."/>
            <person name="Goldsmith M.R."/>
            <person name="Grosse-Wilde E."/>
            <person name="Heckel D.G."/>
            <person name="Herndon N."/>
            <person name="Jiang H."/>
            <person name="Papanicolaou A."/>
            <person name="Qu J."/>
            <person name="Soulages J.L."/>
            <person name="Vogel H."/>
            <person name="Walters J."/>
            <person name="Waterhouse R.M."/>
            <person name="Ahn S.J."/>
            <person name="Almeida F.C."/>
            <person name="An C."/>
            <person name="Aqrawi P."/>
            <person name="Bretschneider A."/>
            <person name="Bryant W.B."/>
            <person name="Bucks S."/>
            <person name="Chao H."/>
            <person name="Chevignon G."/>
            <person name="Christen J.M."/>
            <person name="Clarke D.F."/>
            <person name="Dittmer N.T."/>
            <person name="Ferguson L.C.F."/>
            <person name="Garavelou S."/>
            <person name="Gordon K.H.J."/>
            <person name="Gunaratna R.T."/>
            <person name="Han Y."/>
            <person name="Hauser F."/>
            <person name="He Y."/>
            <person name="Heidel-Fischer H."/>
            <person name="Hirsh A."/>
            <person name="Hu Y."/>
            <person name="Jiang H."/>
            <person name="Kalra D."/>
            <person name="Klinner C."/>
            <person name="Konig C."/>
            <person name="Kovar C."/>
            <person name="Kroll A.R."/>
            <person name="Kuwar S.S."/>
            <person name="Lee S.L."/>
            <person name="Lehman R."/>
            <person name="Li K."/>
            <person name="Li Z."/>
            <person name="Liang H."/>
            <person name="Lovelace S."/>
            <person name="Lu Z."/>
            <person name="Mansfield J.H."/>
            <person name="McCulloch K.J."/>
            <person name="Mathew T."/>
            <person name="Morton B."/>
            <person name="Muzny D.M."/>
            <person name="Neunemann D."/>
            <person name="Ongeri F."/>
            <person name="Pauchet Y."/>
            <person name="Pu L.L."/>
            <person name="Pyrousis I."/>
            <person name="Rao X.J."/>
            <person name="Redding A."/>
            <person name="Roesel C."/>
            <person name="Sanchez-Gracia A."/>
            <person name="Schaack S."/>
            <person name="Shukla A."/>
            <person name="Tetreau G."/>
            <person name="Wang Y."/>
            <person name="Xiong G.H."/>
            <person name="Traut W."/>
            <person name="Walsh T.K."/>
            <person name="Worley K.C."/>
            <person name="Wu D."/>
            <person name="Wu W."/>
            <person name="Wu Y.Q."/>
            <person name="Zhang X."/>
            <person name="Zou Z."/>
            <person name="Zucker H."/>
            <person name="Briscoe A.D."/>
            <person name="Burmester T."/>
            <person name="Clem R.J."/>
            <person name="Feyereisen R."/>
            <person name="Grimmelikhuijzen C.J.P."/>
            <person name="Hamodrakas S.J."/>
            <person name="Hansson B.S."/>
            <person name="Huguet E."/>
            <person name="Jermiin L.S."/>
            <person name="Lan Q."/>
            <person name="Lehman H.K."/>
            <person name="Lorenzen M."/>
            <person name="Merzendorfer H."/>
            <person name="Michalopoulos I."/>
            <person name="Morton D.B."/>
            <person name="Muthukrishnan S."/>
            <person name="Oakeshott J.G."/>
            <person name="Palmer W."/>
            <person name="Park Y."/>
            <person name="Passarelli A.L."/>
            <person name="Rozas J."/>
            <person name="Schwartz L.M."/>
            <person name="Smith W."/>
            <person name="Southgate A."/>
            <person name="Vilcinskas A."/>
            <person name="Vogt R."/>
            <person name="Wang P."/>
            <person name="Werren J."/>
            <person name="Yu X.Q."/>
            <person name="Zhou J.J."/>
            <person name="Brown S.J."/>
            <person name="Scherer S.E."/>
            <person name="Richards S."/>
            <person name="Blissard G.W."/>
        </authorList>
    </citation>
    <scope>NUCLEOTIDE SEQUENCE</scope>
</reference>
<keyword evidence="1" id="KW-0147">Chitin-binding</keyword>
<keyword evidence="2" id="KW-1015">Disulfide bond</keyword>
<dbReference type="InterPro" id="IPR002557">
    <property type="entry name" value="Chitin-bd_dom"/>
</dbReference>
<feature type="non-terminal residue" evidence="5">
    <location>
        <position position="308"/>
    </location>
</feature>
<dbReference type="InterPro" id="IPR051940">
    <property type="entry name" value="Chitin_bind-dev_reg"/>
</dbReference>
<evidence type="ECO:0000313" key="5">
    <source>
        <dbReference type="EMBL" id="KAG6457093.1"/>
    </source>
</evidence>
<dbReference type="SMART" id="SM00494">
    <property type="entry name" value="ChtBD2"/>
    <property type="match status" value="2"/>
</dbReference>
<feature type="region of interest" description="Disordered" evidence="3">
    <location>
        <begin position="102"/>
        <end position="213"/>
    </location>
</feature>
<dbReference type="Pfam" id="PF01607">
    <property type="entry name" value="CBM_14"/>
    <property type="match status" value="2"/>
</dbReference>